<feature type="transmembrane region" description="Helical" evidence="6">
    <location>
        <begin position="170"/>
        <end position="191"/>
    </location>
</feature>
<feature type="transmembrane region" description="Helical" evidence="6">
    <location>
        <begin position="402"/>
        <end position="423"/>
    </location>
</feature>
<feature type="transmembrane region" description="Helical" evidence="6">
    <location>
        <begin position="18"/>
        <end position="38"/>
    </location>
</feature>
<organism evidence="8 9">
    <name type="scientific">Candidatus Clostridium helianthi</name>
    <dbReference type="NCBI Taxonomy" id="3381660"/>
    <lineage>
        <taxon>Bacteria</taxon>
        <taxon>Bacillati</taxon>
        <taxon>Bacillota</taxon>
        <taxon>Clostridia</taxon>
        <taxon>Eubacteriales</taxon>
        <taxon>Clostridiaceae</taxon>
        <taxon>Clostridium</taxon>
    </lineage>
</organism>
<reference evidence="8 9" key="1">
    <citation type="submission" date="2024-11" db="EMBL/GenBank/DDBJ databases">
        <authorList>
            <person name="Heng Y.C."/>
            <person name="Lim A.C.H."/>
            <person name="Lee J.K.Y."/>
            <person name="Kittelmann S."/>
        </authorList>
    </citation>
    <scope>NUCLEOTIDE SEQUENCE [LARGE SCALE GENOMIC DNA]</scope>
    <source>
        <strain evidence="8 9">WILCCON 0112</strain>
    </source>
</reference>
<keyword evidence="2" id="KW-0813">Transport</keyword>
<dbReference type="RefSeq" id="WP_406762245.1">
    <property type="nucleotide sequence ID" value="NZ_JBJIAB010000033.1"/>
</dbReference>
<dbReference type="InterPro" id="IPR011701">
    <property type="entry name" value="MFS"/>
</dbReference>
<feature type="transmembrane region" description="Helical" evidence="6">
    <location>
        <begin position="241"/>
        <end position="262"/>
    </location>
</feature>
<evidence type="ECO:0000256" key="5">
    <source>
        <dbReference type="ARBA" id="ARBA00023136"/>
    </source>
</evidence>
<evidence type="ECO:0000313" key="8">
    <source>
        <dbReference type="EMBL" id="MFL0167438.1"/>
    </source>
</evidence>
<keyword evidence="9" id="KW-1185">Reference proteome</keyword>
<dbReference type="EMBL" id="JBJIAB010000033">
    <property type="protein sequence ID" value="MFL0167438.1"/>
    <property type="molecule type" value="Genomic_DNA"/>
</dbReference>
<dbReference type="Gene3D" id="1.20.1250.20">
    <property type="entry name" value="MFS general substrate transporter like domains"/>
    <property type="match status" value="2"/>
</dbReference>
<feature type="transmembrane region" description="Helical" evidence="6">
    <location>
        <begin position="58"/>
        <end position="78"/>
    </location>
</feature>
<gene>
    <name evidence="8" type="ORF">ACJDTP_20430</name>
</gene>
<comment type="caution">
    <text evidence="8">The sequence shown here is derived from an EMBL/GenBank/DDBJ whole genome shotgun (WGS) entry which is preliminary data.</text>
</comment>
<dbReference type="InterPro" id="IPR020846">
    <property type="entry name" value="MFS_dom"/>
</dbReference>
<keyword evidence="3 6" id="KW-0812">Transmembrane</keyword>
<accession>A0ABW8S9D9</accession>
<dbReference type="Pfam" id="PF07690">
    <property type="entry name" value="MFS_1"/>
    <property type="match status" value="1"/>
</dbReference>
<evidence type="ECO:0000313" key="9">
    <source>
        <dbReference type="Proteomes" id="UP001623600"/>
    </source>
</evidence>
<dbReference type="PANTHER" id="PTHR11662">
    <property type="entry name" value="SOLUTE CARRIER FAMILY 17"/>
    <property type="match status" value="1"/>
</dbReference>
<evidence type="ECO:0000256" key="3">
    <source>
        <dbReference type="ARBA" id="ARBA00022692"/>
    </source>
</evidence>
<name>A0ABW8S9D9_9CLOT</name>
<protein>
    <submittedName>
        <fullName evidence="8">MFS transporter</fullName>
    </submittedName>
</protein>
<evidence type="ECO:0000256" key="4">
    <source>
        <dbReference type="ARBA" id="ARBA00022989"/>
    </source>
</evidence>
<dbReference type="PANTHER" id="PTHR11662:SF333">
    <property type="entry name" value="D-GALACTONATE TRANSPORTER"/>
    <property type="match status" value="1"/>
</dbReference>
<feature type="transmembrane region" description="Helical" evidence="6">
    <location>
        <begin position="369"/>
        <end position="396"/>
    </location>
</feature>
<evidence type="ECO:0000259" key="7">
    <source>
        <dbReference type="PROSITE" id="PS50850"/>
    </source>
</evidence>
<keyword evidence="5 6" id="KW-0472">Membrane</keyword>
<feature type="transmembrane region" description="Helical" evidence="6">
    <location>
        <begin position="339"/>
        <end position="362"/>
    </location>
</feature>
<sequence length="434" mass="47649">MGQENIGKIKEKPTKRRWFVLFLICIITFINYLDRANISVAAPFISSDMGFDAAKMGLIFSAMSWSYTCVQIPCGWVLERLGPRIVYGIALLGWSTFTGAMSLTYSFASMIGCRLGLGFFEAPAFPANGRIVTTWFPSKERGLAIGAYTGAEYVGLALCTPILTWLLVTFGWKAIFIATGAIGLIFAIFWFTHYNDPSKSKGVNQAEIDLIKDGGGLSDTVAEKNKVTWKQMKYLFTSRQLWGMYIGGFSITAILFFFMTWFPSYLVTERHMAILKMGIYGALPYFAAIAGVLIAGRWSDWMVSKEYGIGIARKIPVIVGLLMSAVIMCANYTDNIALVIVFMCIAFFGQGMASAISWALLSEIMPRQLVGLCGSVYNFVANMGGALSPAIVGYLIARTGSYASALVFVSCMGVLGAFSYIFIIGKPKRIEISE</sequence>
<keyword evidence="4 6" id="KW-1133">Transmembrane helix</keyword>
<dbReference type="Proteomes" id="UP001623600">
    <property type="component" value="Unassembled WGS sequence"/>
</dbReference>
<dbReference type="InterPro" id="IPR036259">
    <property type="entry name" value="MFS_trans_sf"/>
</dbReference>
<evidence type="ECO:0000256" key="6">
    <source>
        <dbReference type="SAM" id="Phobius"/>
    </source>
</evidence>
<dbReference type="CDD" id="cd17319">
    <property type="entry name" value="MFS_ExuT_GudP_like"/>
    <property type="match status" value="1"/>
</dbReference>
<proteinExistence type="predicted"/>
<feature type="transmembrane region" description="Helical" evidence="6">
    <location>
        <begin position="274"/>
        <end position="295"/>
    </location>
</feature>
<evidence type="ECO:0000256" key="1">
    <source>
        <dbReference type="ARBA" id="ARBA00004651"/>
    </source>
</evidence>
<dbReference type="InterPro" id="IPR050382">
    <property type="entry name" value="MFS_Na/Anion_cotransporter"/>
</dbReference>
<dbReference type="PROSITE" id="PS50850">
    <property type="entry name" value="MFS"/>
    <property type="match status" value="1"/>
</dbReference>
<feature type="transmembrane region" description="Helical" evidence="6">
    <location>
        <begin position="315"/>
        <end position="333"/>
    </location>
</feature>
<comment type="subcellular location">
    <subcellularLocation>
        <location evidence="1">Cell membrane</location>
        <topology evidence="1">Multi-pass membrane protein</topology>
    </subcellularLocation>
</comment>
<dbReference type="SUPFAM" id="SSF103473">
    <property type="entry name" value="MFS general substrate transporter"/>
    <property type="match status" value="1"/>
</dbReference>
<evidence type="ECO:0000256" key="2">
    <source>
        <dbReference type="ARBA" id="ARBA00022448"/>
    </source>
</evidence>
<feature type="transmembrane region" description="Helical" evidence="6">
    <location>
        <begin position="85"/>
        <end position="108"/>
    </location>
</feature>
<feature type="domain" description="Major facilitator superfamily (MFS) profile" evidence="7">
    <location>
        <begin position="20"/>
        <end position="428"/>
    </location>
</feature>